<accession>A0A4S4LZI4</accession>
<evidence type="ECO:0000313" key="2">
    <source>
        <dbReference type="EMBL" id="THH15860.1"/>
    </source>
</evidence>
<feature type="compositionally biased region" description="Low complexity" evidence="1">
    <location>
        <begin position="146"/>
        <end position="165"/>
    </location>
</feature>
<comment type="caution">
    <text evidence="2">The sequence shown here is derived from an EMBL/GenBank/DDBJ whole genome shotgun (WGS) entry which is preliminary data.</text>
</comment>
<reference evidence="2 3" key="1">
    <citation type="submission" date="2019-02" db="EMBL/GenBank/DDBJ databases">
        <title>Genome sequencing of the rare red list fungi Antrodiella citrinella (Flaviporus citrinellus).</title>
        <authorList>
            <person name="Buettner E."/>
            <person name="Kellner H."/>
        </authorList>
    </citation>
    <scope>NUCLEOTIDE SEQUENCE [LARGE SCALE GENOMIC DNA]</scope>
    <source>
        <strain evidence="2 3">DSM 108506</strain>
    </source>
</reference>
<dbReference type="AlphaFoldDB" id="A0A4S4LZI4"/>
<feature type="region of interest" description="Disordered" evidence="1">
    <location>
        <begin position="134"/>
        <end position="189"/>
    </location>
</feature>
<keyword evidence="3" id="KW-1185">Reference proteome</keyword>
<proteinExistence type="predicted"/>
<gene>
    <name evidence="2" type="ORF">EUX98_g9394</name>
</gene>
<dbReference type="Proteomes" id="UP000308730">
    <property type="component" value="Unassembled WGS sequence"/>
</dbReference>
<evidence type="ECO:0000313" key="3">
    <source>
        <dbReference type="Proteomes" id="UP000308730"/>
    </source>
</evidence>
<dbReference type="EMBL" id="SGPM01000782">
    <property type="protein sequence ID" value="THH15860.1"/>
    <property type="molecule type" value="Genomic_DNA"/>
</dbReference>
<organism evidence="2 3">
    <name type="scientific">Antrodiella citrinella</name>
    <dbReference type="NCBI Taxonomy" id="2447956"/>
    <lineage>
        <taxon>Eukaryota</taxon>
        <taxon>Fungi</taxon>
        <taxon>Dikarya</taxon>
        <taxon>Basidiomycota</taxon>
        <taxon>Agaricomycotina</taxon>
        <taxon>Agaricomycetes</taxon>
        <taxon>Polyporales</taxon>
        <taxon>Steccherinaceae</taxon>
        <taxon>Antrodiella</taxon>
    </lineage>
</organism>
<sequence length="257" mass="27117">MWALRAGICRFVRKHIWSGLALRILMHETLCNDYLLAGGGLLAVTGASFNTLLRIDVSRSSAGNVDTRPVRVCAGTIIDTISALLTGLRRFQSASGHLESEADVLASGQHLLRVDIPAVVLKCARLGTSKVDLEQGKGKEPSYGKLLELSNSPTPSLSLPWSRSPDISNTSGAADSCGPIAGPSNAAPSSRTLDLHIDYDIIDLTHDTDDLPRCADASALSGPSSLASTSILNPIDLTLDQGVEAAVDCDNDDNDLD</sequence>
<name>A0A4S4LZI4_9APHY</name>
<protein>
    <submittedName>
        <fullName evidence="2">Uncharacterized protein</fullName>
    </submittedName>
</protein>
<evidence type="ECO:0000256" key="1">
    <source>
        <dbReference type="SAM" id="MobiDB-lite"/>
    </source>
</evidence>